<evidence type="ECO:0000256" key="1">
    <source>
        <dbReference type="SAM" id="MobiDB-lite"/>
    </source>
</evidence>
<feature type="compositionally biased region" description="Basic and acidic residues" evidence="1">
    <location>
        <begin position="104"/>
        <end position="116"/>
    </location>
</feature>
<dbReference type="AlphaFoldDB" id="A0A1I3QBL4"/>
<dbReference type="OrthoDB" id="2970871at2"/>
<organism evidence="2 3">
    <name type="scientific">Halobacillus dabanensis</name>
    <dbReference type="NCBI Taxonomy" id="240302"/>
    <lineage>
        <taxon>Bacteria</taxon>
        <taxon>Bacillati</taxon>
        <taxon>Bacillota</taxon>
        <taxon>Bacilli</taxon>
        <taxon>Bacillales</taxon>
        <taxon>Bacillaceae</taxon>
        <taxon>Halobacillus</taxon>
    </lineage>
</organism>
<protein>
    <submittedName>
        <fullName evidence="2">Intein N-terminal splicing region</fullName>
    </submittedName>
</protein>
<evidence type="ECO:0000313" key="2">
    <source>
        <dbReference type="EMBL" id="SFJ30711.1"/>
    </source>
</evidence>
<dbReference type="EMBL" id="FOSB01000001">
    <property type="protein sequence ID" value="SFJ30711.1"/>
    <property type="molecule type" value="Genomic_DNA"/>
</dbReference>
<reference evidence="3" key="1">
    <citation type="submission" date="2016-10" db="EMBL/GenBank/DDBJ databases">
        <authorList>
            <person name="Varghese N."/>
            <person name="Submissions S."/>
        </authorList>
    </citation>
    <scope>NUCLEOTIDE SEQUENCE [LARGE SCALE GENOMIC DNA]</scope>
    <source>
        <strain evidence="3">CGMCC 1.3704</strain>
    </source>
</reference>
<accession>A0A1I3QBL4</accession>
<proteinExistence type="predicted"/>
<keyword evidence="3" id="KW-1185">Reference proteome</keyword>
<dbReference type="RefSeq" id="WP_075035035.1">
    <property type="nucleotide sequence ID" value="NZ_FOSB01000001.1"/>
</dbReference>
<sequence length="123" mass="13541">MKKLLIFLLVFIVGCSVSGQGVRAFEGHVTAVKLGGLEVECSSAVKRNENSAVTEEGYPCLVLVPHDTPVLTEGGEKIQMDEFRQQAKDEELLEIKVTLPESKDINKDPESRKVRASEITVLE</sequence>
<gene>
    <name evidence="2" type="ORF">SAMN04487936_101613</name>
</gene>
<name>A0A1I3QBL4_HALDA</name>
<feature type="region of interest" description="Disordered" evidence="1">
    <location>
        <begin position="104"/>
        <end position="123"/>
    </location>
</feature>
<dbReference type="PROSITE" id="PS51257">
    <property type="entry name" value="PROKAR_LIPOPROTEIN"/>
    <property type="match status" value="1"/>
</dbReference>
<evidence type="ECO:0000313" key="3">
    <source>
        <dbReference type="Proteomes" id="UP000183557"/>
    </source>
</evidence>
<dbReference type="Proteomes" id="UP000183557">
    <property type="component" value="Unassembled WGS sequence"/>
</dbReference>